<organism evidence="4 5">
    <name type="scientific">Hucho hucho</name>
    <name type="common">huchen</name>
    <dbReference type="NCBI Taxonomy" id="62062"/>
    <lineage>
        <taxon>Eukaryota</taxon>
        <taxon>Metazoa</taxon>
        <taxon>Chordata</taxon>
        <taxon>Craniata</taxon>
        <taxon>Vertebrata</taxon>
        <taxon>Euteleostomi</taxon>
        <taxon>Actinopterygii</taxon>
        <taxon>Neopterygii</taxon>
        <taxon>Teleostei</taxon>
        <taxon>Protacanthopterygii</taxon>
        <taxon>Salmoniformes</taxon>
        <taxon>Salmonidae</taxon>
        <taxon>Salmoninae</taxon>
        <taxon>Hucho</taxon>
    </lineage>
</organism>
<dbReference type="Ensembl" id="ENSHHUT00000035591.1">
    <property type="protein sequence ID" value="ENSHHUP00000034219.1"/>
    <property type="gene ID" value="ENSHHUG00000021574.1"/>
</dbReference>
<dbReference type="GeneTree" id="ENSGT00940000166701"/>
<dbReference type="CDD" id="cd00034">
    <property type="entry name" value="CSD"/>
    <property type="match status" value="1"/>
</dbReference>
<dbReference type="InterPro" id="IPR016197">
    <property type="entry name" value="Chromo-like_dom_sf"/>
</dbReference>
<dbReference type="STRING" id="62062.ENSHHUP00000034219"/>
<dbReference type="InterPro" id="IPR017984">
    <property type="entry name" value="Chromo_dom_subgr"/>
</dbReference>
<dbReference type="Gene3D" id="2.40.50.40">
    <property type="match status" value="2"/>
</dbReference>
<evidence type="ECO:0000256" key="1">
    <source>
        <dbReference type="ARBA" id="ARBA00004123"/>
    </source>
</evidence>
<keyword evidence="2" id="KW-0539">Nucleus</keyword>
<dbReference type="PANTHER" id="PTHR22812">
    <property type="entry name" value="CHROMOBOX PROTEIN"/>
    <property type="match status" value="1"/>
</dbReference>
<name>A0A4W5M8Q7_9TELE</name>
<dbReference type="SUPFAM" id="SSF54160">
    <property type="entry name" value="Chromo domain-like"/>
    <property type="match status" value="2"/>
</dbReference>
<dbReference type="SMART" id="SM00298">
    <property type="entry name" value="CHROMO"/>
    <property type="match status" value="2"/>
</dbReference>
<dbReference type="Pfam" id="PF01393">
    <property type="entry name" value="Chromo_shadow"/>
    <property type="match status" value="1"/>
</dbReference>
<dbReference type="GO" id="GO:0005634">
    <property type="term" value="C:nucleus"/>
    <property type="evidence" value="ECO:0007669"/>
    <property type="project" value="UniProtKB-SubCell"/>
</dbReference>
<evidence type="ECO:0000256" key="2">
    <source>
        <dbReference type="ARBA" id="ARBA00023242"/>
    </source>
</evidence>
<dbReference type="InterPro" id="IPR008251">
    <property type="entry name" value="Chromo_shadow_dom"/>
</dbReference>
<dbReference type="GO" id="GO:0000792">
    <property type="term" value="C:heterochromatin"/>
    <property type="evidence" value="ECO:0007669"/>
    <property type="project" value="UniProtKB-ARBA"/>
</dbReference>
<dbReference type="InterPro" id="IPR000953">
    <property type="entry name" value="Chromo/chromo_shadow_dom"/>
</dbReference>
<protein>
    <submittedName>
        <fullName evidence="4">Chromobox homolog 3b</fullName>
    </submittedName>
</protein>
<feature type="domain" description="Chromo" evidence="3">
    <location>
        <begin position="35"/>
        <end position="83"/>
    </location>
</feature>
<comment type="subcellular location">
    <subcellularLocation>
        <location evidence="1">Nucleus</location>
    </subcellularLocation>
</comment>
<dbReference type="Proteomes" id="UP000314982">
    <property type="component" value="Unassembled WGS sequence"/>
</dbReference>
<accession>A0A4W5M8Q7</accession>
<evidence type="ECO:0000313" key="4">
    <source>
        <dbReference type="Ensembl" id="ENSHHUP00000034219.1"/>
    </source>
</evidence>
<sequence>MRKKQNVKQRKAETITATIITPTLSTTTPPVVQEFVVEKIIRRRVSNGRVEYYLKWKGFTDADNTWEPEDNLVCPELIEEFLRNLCLSGENQVGEENLRPVGPELVPKEELAEQETEIQVCSEQRHNDLQEPADQESDSPTALTCPLEPERIIGSTDRHGELMFLIKWKNRDEVALLSAREASARYPEVVVAFYEDKLTWHSGDEDQ</sequence>
<dbReference type="SMART" id="SM00300">
    <property type="entry name" value="ChSh"/>
    <property type="match status" value="1"/>
</dbReference>
<evidence type="ECO:0000259" key="3">
    <source>
        <dbReference type="PROSITE" id="PS50013"/>
    </source>
</evidence>
<evidence type="ECO:0000313" key="5">
    <source>
        <dbReference type="Proteomes" id="UP000314982"/>
    </source>
</evidence>
<feature type="domain" description="Chromo" evidence="3">
    <location>
        <begin position="147"/>
        <end position="205"/>
    </location>
</feature>
<keyword evidence="5" id="KW-1185">Reference proteome</keyword>
<dbReference type="Ensembl" id="ENSHHUT00000035608.1">
    <property type="protein sequence ID" value="ENSHHUP00000034236.1"/>
    <property type="gene ID" value="ENSHHUG00000021574.1"/>
</dbReference>
<dbReference type="Pfam" id="PF00385">
    <property type="entry name" value="Chromo"/>
    <property type="match status" value="1"/>
</dbReference>
<reference evidence="4" key="2">
    <citation type="submission" date="2025-05" db="UniProtKB">
        <authorList>
            <consortium name="Ensembl"/>
        </authorList>
    </citation>
    <scope>IDENTIFICATION</scope>
</reference>
<dbReference type="InterPro" id="IPR023780">
    <property type="entry name" value="Chromo_domain"/>
</dbReference>
<dbReference type="InterPro" id="IPR051219">
    <property type="entry name" value="Heterochromatin_chromo-domain"/>
</dbReference>
<reference evidence="5" key="1">
    <citation type="submission" date="2018-06" db="EMBL/GenBank/DDBJ databases">
        <title>Genome assembly of Danube salmon.</title>
        <authorList>
            <person name="Macqueen D.J."/>
            <person name="Gundappa M.K."/>
        </authorList>
    </citation>
    <scope>NUCLEOTIDE SEQUENCE [LARGE SCALE GENOMIC DNA]</scope>
</reference>
<dbReference type="PROSITE" id="PS50013">
    <property type="entry name" value="CHROMO_2"/>
    <property type="match status" value="2"/>
</dbReference>
<dbReference type="InterPro" id="IPR023779">
    <property type="entry name" value="Chromodomain_CS"/>
</dbReference>
<dbReference type="AlphaFoldDB" id="A0A4W5M8Q7"/>
<proteinExistence type="predicted"/>
<dbReference type="PROSITE" id="PS00598">
    <property type="entry name" value="CHROMO_1"/>
    <property type="match status" value="1"/>
</dbReference>
<dbReference type="PRINTS" id="PR00504">
    <property type="entry name" value="CHROMODOMAIN"/>
</dbReference>